<dbReference type="InterPro" id="IPR036237">
    <property type="entry name" value="Xyl_isomerase-like_sf"/>
</dbReference>
<dbReference type="Gene3D" id="3.20.20.150">
    <property type="entry name" value="Divalent-metal-dependent TIM barrel enzymes"/>
    <property type="match status" value="1"/>
</dbReference>
<reference evidence="2" key="1">
    <citation type="submission" date="2016-01" db="EMBL/GenBank/DDBJ databases">
        <authorList>
            <person name="Peeters C."/>
        </authorList>
    </citation>
    <scope>NUCLEOTIDE SEQUENCE [LARGE SCALE GENOMIC DNA]</scope>
    <source>
        <strain evidence="2">LMG 29326</strain>
    </source>
</reference>
<evidence type="ECO:0000259" key="1">
    <source>
        <dbReference type="Pfam" id="PF01261"/>
    </source>
</evidence>
<dbReference type="SUPFAM" id="SSF51658">
    <property type="entry name" value="Xylose isomerase-like"/>
    <property type="match status" value="1"/>
</dbReference>
<dbReference type="GO" id="GO:0016853">
    <property type="term" value="F:isomerase activity"/>
    <property type="evidence" value="ECO:0007669"/>
    <property type="project" value="UniProtKB-KW"/>
</dbReference>
<protein>
    <submittedName>
        <fullName evidence="2">Xylose isomerase domain-containing protein</fullName>
    </submittedName>
</protein>
<gene>
    <name evidence="2" type="ORF">AWB83_06248</name>
</gene>
<dbReference type="EMBL" id="FCOB02000043">
    <property type="protein sequence ID" value="SAL00450.1"/>
    <property type="molecule type" value="Genomic_DNA"/>
</dbReference>
<keyword evidence="2" id="KW-0413">Isomerase</keyword>
<organism evidence="2 3">
    <name type="scientific">Caballeronia ptereochthonis</name>
    <dbReference type="NCBI Taxonomy" id="1777144"/>
    <lineage>
        <taxon>Bacteria</taxon>
        <taxon>Pseudomonadati</taxon>
        <taxon>Pseudomonadota</taxon>
        <taxon>Betaproteobacteria</taxon>
        <taxon>Burkholderiales</taxon>
        <taxon>Burkholderiaceae</taxon>
        <taxon>Caballeronia</taxon>
    </lineage>
</organism>
<evidence type="ECO:0000313" key="2">
    <source>
        <dbReference type="EMBL" id="SAL00450.1"/>
    </source>
</evidence>
<name>A0A158E194_9BURK</name>
<dbReference type="STRING" id="1777144.AWB83_06248"/>
<proteinExistence type="predicted"/>
<dbReference type="Proteomes" id="UP000054978">
    <property type="component" value="Unassembled WGS sequence"/>
</dbReference>
<dbReference type="Pfam" id="PF01261">
    <property type="entry name" value="AP_endonuc_2"/>
    <property type="match status" value="1"/>
</dbReference>
<accession>A0A158E194</accession>
<comment type="caution">
    <text evidence="2">The sequence shown here is derived from an EMBL/GenBank/DDBJ whole genome shotgun (WGS) entry which is preliminary data.</text>
</comment>
<keyword evidence="3" id="KW-1185">Reference proteome</keyword>
<evidence type="ECO:0000313" key="3">
    <source>
        <dbReference type="Proteomes" id="UP000054978"/>
    </source>
</evidence>
<dbReference type="AlphaFoldDB" id="A0A158E194"/>
<sequence length="314" mass="32682">MARRRRSDAPFVLNTGAAASFLKIIDGTGSIGLFGAETDREMPVSQKQISPIDAARPEVVIVASAFGADMIRRDGHAVWASAAAGAGASGFEVRRELFLSDSETQSEALAQLGERIRAQGSWAVYSTPATLFRDDGSLDPDALGLAIDEATALGARIVKLQLGGTETGVATDAATLDRLMTAIAASRAKVVVENGQLKAGGTIGAFEAFFAALPGNSGLAMTFDTGNWHWAEQDPLDAAKRLAPHVAYVHCKAVMGEGARRFAAAPANGDARFATLLAQLPGDVPRGIEYPFAPDAGASLDADAARQVARIAAF</sequence>
<dbReference type="InterPro" id="IPR013022">
    <property type="entry name" value="Xyl_isomerase-like_TIM-brl"/>
</dbReference>
<feature type="domain" description="Xylose isomerase-like TIM barrel" evidence="1">
    <location>
        <begin position="82"/>
        <end position="280"/>
    </location>
</feature>